<dbReference type="SUPFAM" id="SSF53474">
    <property type="entry name" value="alpha/beta-Hydrolases"/>
    <property type="match status" value="1"/>
</dbReference>
<dbReference type="PANTHER" id="PTHR11010">
    <property type="entry name" value="PROTEASE S28 PRO-X CARBOXYPEPTIDASE-RELATED"/>
    <property type="match status" value="1"/>
</dbReference>
<feature type="signal peptide" evidence="6">
    <location>
        <begin position="1"/>
        <end position="21"/>
    </location>
</feature>
<keyword evidence="7" id="KW-0121">Carboxypeptidase</keyword>
<sequence>MQTGSMFSLLLGLLCLMQVQARGLQLQRPLMQRSSGNSTFRQLIDHKNPSLGTFSQRIWWNNTFWAGPGSPIVLFTPGESDATNYGGYITERTLTGLYARAIGGAVVMVEHRYYGESSPFQVLDTQNLTYLTLENSIADLVNIARNVKLPFDNSSLVNAPNSPWINVGGSYSGALAAWTEKLSPGTFWAYHASSAPVQLVDDYWSYFLPIQKGMPKNCSTDMSRIVEHVDNVLDSKNETAICDLKKRFGLDELEHADDFATAVSNAVSMWQSVQFFSNYSSFFQMCDSMEGVRPVQINGTNVSNSTGKWLNTTVPATGVGLKKALTNYASWFRNEYVPNVCTDNEGNLQSVNDCFDTYNTSQAFYADWSVGNGWNRQWMWFLCNEPFSYWQTGAPKNHTTIVSRYVSVEYYQRQCALSFPTEGNATYGSAAGKTVDMANDVTQGWDLTNTARLLWVNGEFDPWRSASVSSELRPGGPLESTAAAPVFLMPGARHCNDLLTRTADINEGVRATQQSVIAQMEVWAQDFYKGKNCQKWMICDRNDGWGY</sequence>
<accession>A0AAE0JXH6</accession>
<keyword evidence="4" id="KW-0378">Hydrolase</keyword>
<keyword evidence="2" id="KW-0645">Protease</keyword>
<keyword evidence="8" id="KW-1185">Reference proteome</keyword>
<dbReference type="EMBL" id="JAULSN010000008">
    <property type="protein sequence ID" value="KAK3365536.1"/>
    <property type="molecule type" value="Genomic_DNA"/>
</dbReference>
<dbReference type="Proteomes" id="UP001287356">
    <property type="component" value="Unassembled WGS sequence"/>
</dbReference>
<gene>
    <name evidence="7" type="ORF">B0T24DRAFT_651693</name>
</gene>
<dbReference type="GO" id="GO:0006508">
    <property type="term" value="P:proteolysis"/>
    <property type="evidence" value="ECO:0007669"/>
    <property type="project" value="UniProtKB-KW"/>
</dbReference>
<evidence type="ECO:0000256" key="1">
    <source>
        <dbReference type="ARBA" id="ARBA00011079"/>
    </source>
</evidence>
<evidence type="ECO:0000256" key="2">
    <source>
        <dbReference type="ARBA" id="ARBA00022670"/>
    </source>
</evidence>
<proteinExistence type="inferred from homology"/>
<protein>
    <submittedName>
        <fullName evidence="7">Serine carboxypeptidase S28</fullName>
    </submittedName>
</protein>
<reference evidence="7" key="1">
    <citation type="journal article" date="2023" name="Mol. Phylogenet. Evol.">
        <title>Genome-scale phylogeny and comparative genomics of the fungal order Sordariales.</title>
        <authorList>
            <person name="Hensen N."/>
            <person name="Bonometti L."/>
            <person name="Westerberg I."/>
            <person name="Brannstrom I.O."/>
            <person name="Guillou S."/>
            <person name="Cros-Aarteil S."/>
            <person name="Calhoun S."/>
            <person name="Haridas S."/>
            <person name="Kuo A."/>
            <person name="Mondo S."/>
            <person name="Pangilinan J."/>
            <person name="Riley R."/>
            <person name="LaButti K."/>
            <person name="Andreopoulos B."/>
            <person name="Lipzen A."/>
            <person name="Chen C."/>
            <person name="Yan M."/>
            <person name="Daum C."/>
            <person name="Ng V."/>
            <person name="Clum A."/>
            <person name="Steindorff A."/>
            <person name="Ohm R.A."/>
            <person name="Martin F."/>
            <person name="Silar P."/>
            <person name="Natvig D.O."/>
            <person name="Lalanne C."/>
            <person name="Gautier V."/>
            <person name="Ament-Velasquez S.L."/>
            <person name="Kruys A."/>
            <person name="Hutchinson M.I."/>
            <person name="Powell A.J."/>
            <person name="Barry K."/>
            <person name="Miller A.N."/>
            <person name="Grigoriev I.V."/>
            <person name="Debuchy R."/>
            <person name="Gladieux P."/>
            <person name="Hiltunen Thoren M."/>
            <person name="Johannesson H."/>
        </authorList>
    </citation>
    <scope>NUCLEOTIDE SEQUENCE</scope>
    <source>
        <strain evidence="7">CBS 958.72</strain>
    </source>
</reference>
<reference evidence="7" key="2">
    <citation type="submission" date="2023-06" db="EMBL/GenBank/DDBJ databases">
        <authorList>
            <consortium name="Lawrence Berkeley National Laboratory"/>
            <person name="Haridas S."/>
            <person name="Hensen N."/>
            <person name="Bonometti L."/>
            <person name="Westerberg I."/>
            <person name="Brannstrom I.O."/>
            <person name="Guillou S."/>
            <person name="Cros-Aarteil S."/>
            <person name="Calhoun S."/>
            <person name="Kuo A."/>
            <person name="Mondo S."/>
            <person name="Pangilinan J."/>
            <person name="Riley R."/>
            <person name="Labutti K."/>
            <person name="Andreopoulos B."/>
            <person name="Lipzen A."/>
            <person name="Chen C."/>
            <person name="Yanf M."/>
            <person name="Daum C."/>
            <person name="Ng V."/>
            <person name="Clum A."/>
            <person name="Steindorff A."/>
            <person name="Ohm R."/>
            <person name="Martin F."/>
            <person name="Silar P."/>
            <person name="Natvig D."/>
            <person name="Lalanne C."/>
            <person name="Gautier V."/>
            <person name="Ament-Velasquez S.L."/>
            <person name="Kruys A."/>
            <person name="Hutchinson M.I."/>
            <person name="Powell A.J."/>
            <person name="Barry K."/>
            <person name="Miller A.N."/>
            <person name="Grigoriev I.V."/>
            <person name="Debuchy R."/>
            <person name="Gladieux P."/>
            <person name="Thoren M.H."/>
            <person name="Johannesson H."/>
        </authorList>
    </citation>
    <scope>NUCLEOTIDE SEQUENCE</scope>
    <source>
        <strain evidence="7">CBS 958.72</strain>
    </source>
</reference>
<dbReference type="InterPro" id="IPR008758">
    <property type="entry name" value="Peptidase_S28"/>
</dbReference>
<dbReference type="AlphaFoldDB" id="A0AAE0JXH6"/>
<evidence type="ECO:0000256" key="5">
    <source>
        <dbReference type="ARBA" id="ARBA00023180"/>
    </source>
</evidence>
<dbReference type="FunFam" id="3.40.50.1820:FF:000165">
    <property type="entry name" value="Serine peptidase, putative"/>
    <property type="match status" value="1"/>
</dbReference>
<organism evidence="7 8">
    <name type="scientific">Lasiosphaeria ovina</name>
    <dbReference type="NCBI Taxonomy" id="92902"/>
    <lineage>
        <taxon>Eukaryota</taxon>
        <taxon>Fungi</taxon>
        <taxon>Dikarya</taxon>
        <taxon>Ascomycota</taxon>
        <taxon>Pezizomycotina</taxon>
        <taxon>Sordariomycetes</taxon>
        <taxon>Sordariomycetidae</taxon>
        <taxon>Sordariales</taxon>
        <taxon>Lasiosphaeriaceae</taxon>
        <taxon>Lasiosphaeria</taxon>
    </lineage>
</organism>
<comment type="similarity">
    <text evidence="1">Belongs to the peptidase S28 family.</text>
</comment>
<feature type="chain" id="PRO_5041964954" evidence="6">
    <location>
        <begin position="22"/>
        <end position="547"/>
    </location>
</feature>
<dbReference type="Pfam" id="PF05577">
    <property type="entry name" value="Peptidase_S28"/>
    <property type="match status" value="1"/>
</dbReference>
<evidence type="ECO:0000256" key="6">
    <source>
        <dbReference type="SAM" id="SignalP"/>
    </source>
</evidence>
<keyword evidence="5" id="KW-0325">Glycoprotein</keyword>
<dbReference type="GO" id="GO:0070008">
    <property type="term" value="F:serine-type exopeptidase activity"/>
    <property type="evidence" value="ECO:0007669"/>
    <property type="project" value="InterPro"/>
</dbReference>
<dbReference type="InterPro" id="IPR029058">
    <property type="entry name" value="AB_hydrolase_fold"/>
</dbReference>
<comment type="caution">
    <text evidence="7">The sequence shown here is derived from an EMBL/GenBank/DDBJ whole genome shotgun (WGS) entry which is preliminary data.</text>
</comment>
<evidence type="ECO:0000313" key="7">
    <source>
        <dbReference type="EMBL" id="KAK3365536.1"/>
    </source>
</evidence>
<dbReference type="Gene3D" id="3.40.50.1820">
    <property type="entry name" value="alpha/beta hydrolase"/>
    <property type="match status" value="2"/>
</dbReference>
<evidence type="ECO:0000313" key="8">
    <source>
        <dbReference type="Proteomes" id="UP001287356"/>
    </source>
</evidence>
<keyword evidence="3 6" id="KW-0732">Signal</keyword>
<dbReference type="GO" id="GO:0004180">
    <property type="term" value="F:carboxypeptidase activity"/>
    <property type="evidence" value="ECO:0007669"/>
    <property type="project" value="UniProtKB-KW"/>
</dbReference>
<dbReference type="GO" id="GO:0008239">
    <property type="term" value="F:dipeptidyl-peptidase activity"/>
    <property type="evidence" value="ECO:0007669"/>
    <property type="project" value="TreeGrafter"/>
</dbReference>
<name>A0AAE0JXH6_9PEZI</name>
<dbReference type="PANTHER" id="PTHR11010:SF23">
    <property type="entry name" value="SERINE PEPTIDASE"/>
    <property type="match status" value="1"/>
</dbReference>
<evidence type="ECO:0000256" key="3">
    <source>
        <dbReference type="ARBA" id="ARBA00022729"/>
    </source>
</evidence>
<evidence type="ECO:0000256" key="4">
    <source>
        <dbReference type="ARBA" id="ARBA00022801"/>
    </source>
</evidence>